<feature type="non-terminal residue" evidence="1">
    <location>
        <position position="44"/>
    </location>
</feature>
<reference evidence="1" key="1">
    <citation type="submission" date="2021-06" db="EMBL/GenBank/DDBJ databases">
        <authorList>
            <person name="Kallberg Y."/>
            <person name="Tangrot J."/>
            <person name="Rosling A."/>
        </authorList>
    </citation>
    <scope>NUCLEOTIDE SEQUENCE</scope>
    <source>
        <strain evidence="1">IA702</strain>
    </source>
</reference>
<accession>A0A9N9E0J4</accession>
<keyword evidence="2" id="KW-1185">Reference proteome</keyword>
<gene>
    <name evidence="1" type="ORF">POCULU_LOCUS10160</name>
</gene>
<organism evidence="1 2">
    <name type="scientific">Paraglomus occultum</name>
    <dbReference type="NCBI Taxonomy" id="144539"/>
    <lineage>
        <taxon>Eukaryota</taxon>
        <taxon>Fungi</taxon>
        <taxon>Fungi incertae sedis</taxon>
        <taxon>Mucoromycota</taxon>
        <taxon>Glomeromycotina</taxon>
        <taxon>Glomeromycetes</taxon>
        <taxon>Paraglomerales</taxon>
        <taxon>Paraglomeraceae</taxon>
        <taxon>Paraglomus</taxon>
    </lineage>
</organism>
<feature type="non-terminal residue" evidence="1">
    <location>
        <position position="1"/>
    </location>
</feature>
<evidence type="ECO:0000313" key="2">
    <source>
        <dbReference type="Proteomes" id="UP000789572"/>
    </source>
</evidence>
<dbReference type="AlphaFoldDB" id="A0A9N9E0J4"/>
<evidence type="ECO:0000313" key="1">
    <source>
        <dbReference type="EMBL" id="CAG8655123.1"/>
    </source>
</evidence>
<protein>
    <submittedName>
        <fullName evidence="1">10041_t:CDS:1</fullName>
    </submittedName>
</protein>
<dbReference type="Proteomes" id="UP000789572">
    <property type="component" value="Unassembled WGS sequence"/>
</dbReference>
<comment type="caution">
    <text evidence="1">The sequence shown here is derived from an EMBL/GenBank/DDBJ whole genome shotgun (WGS) entry which is preliminary data.</text>
</comment>
<proteinExistence type="predicted"/>
<sequence>FARDIFQAYSDLVKEDNGDSTRIRIKVEDVVDIAEEQEGVAYAR</sequence>
<dbReference type="EMBL" id="CAJVPJ010004731">
    <property type="protein sequence ID" value="CAG8655123.1"/>
    <property type="molecule type" value="Genomic_DNA"/>
</dbReference>
<name>A0A9N9E0J4_9GLOM</name>